<evidence type="ECO:0000313" key="3">
    <source>
        <dbReference type="Proteomes" id="UP001174694"/>
    </source>
</evidence>
<dbReference type="Proteomes" id="UP001174694">
    <property type="component" value="Unassembled WGS sequence"/>
</dbReference>
<evidence type="ECO:0000313" key="2">
    <source>
        <dbReference type="EMBL" id="KAJ9142959.1"/>
    </source>
</evidence>
<reference evidence="2" key="1">
    <citation type="submission" date="2022-07" db="EMBL/GenBank/DDBJ databases">
        <title>Fungi with potential for degradation of polypropylene.</title>
        <authorList>
            <person name="Gostincar C."/>
        </authorList>
    </citation>
    <scope>NUCLEOTIDE SEQUENCE</scope>
    <source>
        <strain evidence="2">EXF-13308</strain>
    </source>
</reference>
<proteinExistence type="predicted"/>
<comment type="caution">
    <text evidence="2">The sequence shown here is derived from an EMBL/GenBank/DDBJ whole genome shotgun (WGS) entry which is preliminary data.</text>
</comment>
<name>A0AA38RNC6_9PEZI</name>
<dbReference type="AlphaFoldDB" id="A0AA38RNC6"/>
<dbReference type="EMBL" id="JANBVO010000020">
    <property type="protein sequence ID" value="KAJ9142959.1"/>
    <property type="molecule type" value="Genomic_DNA"/>
</dbReference>
<feature type="domain" description="DNA mismatch repair protein HSM3 N-terminal" evidence="1">
    <location>
        <begin position="16"/>
        <end position="116"/>
    </location>
</feature>
<dbReference type="InterPro" id="IPR041335">
    <property type="entry name" value="HSM3_N"/>
</dbReference>
<organism evidence="2 3">
    <name type="scientific">Pleurostoma richardsiae</name>
    <dbReference type="NCBI Taxonomy" id="41990"/>
    <lineage>
        <taxon>Eukaryota</taxon>
        <taxon>Fungi</taxon>
        <taxon>Dikarya</taxon>
        <taxon>Ascomycota</taxon>
        <taxon>Pezizomycotina</taxon>
        <taxon>Sordariomycetes</taxon>
        <taxon>Sordariomycetidae</taxon>
        <taxon>Calosphaeriales</taxon>
        <taxon>Pleurostomataceae</taxon>
        <taxon>Pleurostoma</taxon>
    </lineage>
</organism>
<dbReference type="Pfam" id="PF18795">
    <property type="entry name" value="HSM3_N"/>
    <property type="match status" value="1"/>
</dbReference>
<sequence length="368" mass="40327">MDTVPITGVDELDQHLDELTQDPTLPLNAKLFDDVELQLTESNIPALIPRLLPKLTTLLKQYPSDPAALASLSTKLLGPLSFTQVLSLASADSLIQALRSPAPSANLLAMSVLHKAARSHDDAATLSTMPDLLAEFLRRWLAAPQVEVGERGGRVLGDLLDIDCELPPPPPPPRDTNDPLLQQRQQQLILRTAPGQGKMWRRLLHDKDIFHLIVALCSARDAETAASPRQLSLAQGRLLRVLPRLAVLNLAPLASSELTPSNEGMLHFAALHMVDTSDALMHLSLVDFFEALVSVTRVAEPRTPYLTETLRALLRSATEDDAELREALASLPDRTVPEEADLLRAWLREVMPASPTRVNGHWEGRNGS</sequence>
<keyword evidence="3" id="KW-1185">Reference proteome</keyword>
<gene>
    <name evidence="2" type="ORF">NKR23_g6854</name>
</gene>
<protein>
    <recommendedName>
        <fullName evidence="1">DNA mismatch repair protein HSM3 N-terminal domain-containing protein</fullName>
    </recommendedName>
</protein>
<dbReference type="Gene3D" id="1.25.10.50">
    <property type="match status" value="1"/>
</dbReference>
<evidence type="ECO:0000259" key="1">
    <source>
        <dbReference type="Pfam" id="PF18795"/>
    </source>
</evidence>
<accession>A0AA38RNC6</accession>